<name>A0A6J2JNM0_BOMMA</name>
<organism evidence="8 9">
    <name type="scientific">Bombyx mandarina</name>
    <name type="common">Wild silk moth</name>
    <name type="synonym">Wild silkworm</name>
    <dbReference type="NCBI Taxonomy" id="7092"/>
    <lineage>
        <taxon>Eukaryota</taxon>
        <taxon>Metazoa</taxon>
        <taxon>Ecdysozoa</taxon>
        <taxon>Arthropoda</taxon>
        <taxon>Hexapoda</taxon>
        <taxon>Insecta</taxon>
        <taxon>Pterygota</taxon>
        <taxon>Neoptera</taxon>
        <taxon>Endopterygota</taxon>
        <taxon>Lepidoptera</taxon>
        <taxon>Glossata</taxon>
        <taxon>Ditrysia</taxon>
        <taxon>Bombycoidea</taxon>
        <taxon>Bombycidae</taxon>
        <taxon>Bombycinae</taxon>
        <taxon>Bombyx</taxon>
    </lineage>
</organism>
<evidence type="ECO:0000256" key="4">
    <source>
        <dbReference type="ARBA" id="ARBA00023157"/>
    </source>
</evidence>
<evidence type="ECO:0000256" key="3">
    <source>
        <dbReference type="ARBA" id="ARBA00022801"/>
    </source>
</evidence>
<dbReference type="SUPFAM" id="SSF53474">
    <property type="entry name" value="alpha/beta-Hydrolases"/>
    <property type="match status" value="1"/>
</dbReference>
<dbReference type="RefSeq" id="XP_028030612.1">
    <property type="nucleotide sequence ID" value="XM_028174811.1"/>
</dbReference>
<feature type="signal peptide" evidence="6">
    <location>
        <begin position="1"/>
        <end position="20"/>
    </location>
</feature>
<evidence type="ECO:0000313" key="9">
    <source>
        <dbReference type="RefSeq" id="XP_028030612.1"/>
    </source>
</evidence>
<dbReference type="Proteomes" id="UP000504629">
    <property type="component" value="Unplaced"/>
</dbReference>
<evidence type="ECO:0000256" key="1">
    <source>
        <dbReference type="ARBA" id="ARBA00005964"/>
    </source>
</evidence>
<dbReference type="GO" id="GO:0052689">
    <property type="term" value="F:carboxylic ester hydrolase activity"/>
    <property type="evidence" value="ECO:0007669"/>
    <property type="project" value="UniProtKB-KW"/>
</dbReference>
<proteinExistence type="inferred from homology"/>
<evidence type="ECO:0000256" key="6">
    <source>
        <dbReference type="RuleBase" id="RU361235"/>
    </source>
</evidence>
<feature type="chain" id="PRO_5027146084" description="Carboxylic ester hydrolase" evidence="6">
    <location>
        <begin position="21"/>
        <end position="582"/>
    </location>
</feature>
<keyword evidence="5" id="KW-0325">Glycoprotein</keyword>
<dbReference type="InterPro" id="IPR029058">
    <property type="entry name" value="AB_hydrolase_fold"/>
</dbReference>
<keyword evidence="2" id="KW-0719">Serine esterase</keyword>
<evidence type="ECO:0000313" key="8">
    <source>
        <dbReference type="Proteomes" id="UP000504629"/>
    </source>
</evidence>
<keyword evidence="3 6" id="KW-0378">Hydrolase</keyword>
<sequence length="582" mass="65740">MHCTVASIILVFIVITAVYGEFCITECEVLVNIDSGPVCGREETAENNTKYYSFQGIPYAKPPVGPKRFAELEPIESWSEPFYAYEEGPACPSRDLVYGSITVKPKGMSEDCIYVNVFVPATACLDCDCLKDDLLPILVNIHGGTFNTGSGNRDLHGPELLMVKNVIVINFNFRLAVFGYLSLASGKIPGNNSLRDMVTLLQWVQRNARAFGGDPRRVTLLGESSGAASVHLLMLSQAARGLFEKGIIMSGTAMANFYTASPIYAKMIAEMFLQELGLNCTDPDEIHKTLTELPLEDIMRANDVVQYKRGPISFAPVVEIEDHEYTRIIDDDPIALIAQGRAKDIPLLMGFNSDEGEFAKWIIMILDVVNRYKSNPAIILGLRLAYELPSEEAFAKGRFVGKRYFDGEPTLDGLVKSMTDIIFQYSMIKLAQWRVLLRSAPTYFYLFSYESDFSSVKRANWLSYKGTAHVEDLTYVFRTTTFLRDHVSIPPQTRDDHMRDWMSTLFSNYVKCNNPTCTELDDPRWPPTDIKELMYQVIREPHVYNMSALSDELMEMVEFVDSVDDQVRTQTEILQEQYKETA</sequence>
<comment type="similarity">
    <text evidence="1 6">Belongs to the type-B carboxylesterase/lipase family.</text>
</comment>
<dbReference type="PROSITE" id="PS00122">
    <property type="entry name" value="CARBOXYLESTERASE_B_1"/>
    <property type="match status" value="1"/>
</dbReference>
<dbReference type="Gene3D" id="3.40.50.1820">
    <property type="entry name" value="alpha/beta hydrolase"/>
    <property type="match status" value="1"/>
</dbReference>
<dbReference type="OrthoDB" id="19653at2759"/>
<reference evidence="9" key="1">
    <citation type="submission" date="2025-08" db="UniProtKB">
        <authorList>
            <consortium name="RefSeq"/>
        </authorList>
    </citation>
    <scope>IDENTIFICATION</scope>
    <source>
        <tissue evidence="9">Silk gland</tissue>
    </source>
</reference>
<dbReference type="KEGG" id="bman:114243356"/>
<accession>A0A6J2JNM0</accession>
<dbReference type="GeneID" id="114243356"/>
<dbReference type="InterPro" id="IPR002018">
    <property type="entry name" value="CarbesteraseB"/>
</dbReference>
<keyword evidence="8" id="KW-1185">Reference proteome</keyword>
<evidence type="ECO:0000256" key="5">
    <source>
        <dbReference type="ARBA" id="ARBA00023180"/>
    </source>
</evidence>
<dbReference type="InterPro" id="IPR050309">
    <property type="entry name" value="Type-B_Carboxylest/Lipase"/>
</dbReference>
<dbReference type="PANTHER" id="PTHR11559">
    <property type="entry name" value="CARBOXYLESTERASE"/>
    <property type="match status" value="1"/>
</dbReference>
<keyword evidence="4" id="KW-1015">Disulfide bond</keyword>
<evidence type="ECO:0000259" key="7">
    <source>
        <dbReference type="Pfam" id="PF00135"/>
    </source>
</evidence>
<dbReference type="InterPro" id="IPR019826">
    <property type="entry name" value="Carboxylesterase_B_AS"/>
</dbReference>
<evidence type="ECO:0000256" key="2">
    <source>
        <dbReference type="ARBA" id="ARBA00022487"/>
    </source>
</evidence>
<keyword evidence="6" id="KW-0732">Signal</keyword>
<dbReference type="EC" id="3.1.1.-" evidence="6"/>
<dbReference type="Pfam" id="PF00135">
    <property type="entry name" value="COesterase"/>
    <property type="match status" value="1"/>
</dbReference>
<feature type="domain" description="Carboxylesterase type B" evidence="7">
    <location>
        <begin position="30"/>
        <end position="541"/>
    </location>
</feature>
<gene>
    <name evidence="9" type="primary">LOC114243356</name>
</gene>
<protein>
    <recommendedName>
        <fullName evidence="6">Carboxylic ester hydrolase</fullName>
        <ecNumber evidence="6">3.1.1.-</ecNumber>
    </recommendedName>
</protein>
<dbReference type="AlphaFoldDB" id="A0A6J2JNM0"/>